<evidence type="ECO:0000256" key="9">
    <source>
        <dbReference type="RuleBase" id="RU003616"/>
    </source>
</evidence>
<sequence>MGRDEISGSTVTVFKEGGGSPTKWRTMHIMVALGIWLGGIHLNVALALISLFYLSLPKALLVFALLLILVLIPVDDKSKYGRLLARYICQNASSYFPVTLHVEDIHAFDPNRAYVFGYEPHSVLPIGVVALADLTGLMPLHKLKVLASSAVFYTPFLRHIWTWMGLSPATRKNFSSLLAAGYSCIIVPGGVQETFHMERNSETVFLKTRRGFVRIAIEMGTPLVPVFCFGQSSVYQWWKPGGKIFLQFSRAIKFTPIIFWGVLGSPLPYRRRMHVVVGKPIEVKKNPNPSSDEVLDLHRQFVEALEDIFERYKAQGTRPKGMKPLDQRERGEGNGIALQEHQSSNFRFHSSFLFSSCRILSLEPEMCDAKEKQESAQDVPVALSEGNQVNGKDELHDSLCVTAEATPNSCEKEIDSPETLVKTGPDELPPRELGLDAATSNSHIETVQPSMDAKSEAFEMSETKTGSLDHALIANHDEPVTPCPVPSCIKVETENAIGLKLNEDSVTTPHNGHTNMSHSFILDENHIAEGSESGTEEEQSAFMKELENFFRERSLEFKPPKFYGEGLNCLKLWRAVTRLGGYDKVTSCKLWRQVGESFKPPKTCTTVSWTFRGFYEKALLDYERHKTHGGELSVPIASNSEPMSIENQGPGSGRARRDAAARAMQGWHSRLLGNGEVSDPIIKDKNSLSMQKREKQLKSIGLLKRKKSSYMEHAMKSARTKSPKPQLDVAVVDIGQPADWVKVNVQKTKDCYEVYALVPGLLREEVRVQSDPAGRLVISGEPEHPDNPWGVTPFKKVVSLPSRIDPHQTSAVVTLHGQLFVRVPFEQLE</sequence>
<evidence type="ECO:0000256" key="3">
    <source>
        <dbReference type="ARBA" id="ARBA00023015"/>
    </source>
</evidence>
<evidence type="ECO:0000256" key="7">
    <source>
        <dbReference type="ARBA" id="ARBA00023315"/>
    </source>
</evidence>
<evidence type="ECO:0000259" key="13">
    <source>
        <dbReference type="PROSITE" id="PS51011"/>
    </source>
</evidence>
<keyword evidence="11" id="KW-0812">Transmembrane</keyword>
<evidence type="ECO:0000256" key="8">
    <source>
        <dbReference type="PROSITE-ProRule" id="PRU00285"/>
    </source>
</evidence>
<dbReference type="SMART" id="SM00501">
    <property type="entry name" value="BRIGHT"/>
    <property type="match status" value="1"/>
</dbReference>
<dbReference type="FunFam" id="2.60.40.790:FF:000014">
    <property type="entry name" value="AT-rich interactive domain-containing protein 3"/>
    <property type="match status" value="1"/>
</dbReference>
<comment type="similarity">
    <text evidence="8 9">Belongs to the small heat shock protein (HSP20) family.</text>
</comment>
<comment type="caution">
    <text evidence="14">The sequence shown here is derived from an EMBL/GenBank/DDBJ whole genome shotgun (WGS) entry which is preliminary data.</text>
</comment>
<evidence type="ECO:0000313" key="14">
    <source>
        <dbReference type="EMBL" id="KAG6577828.1"/>
    </source>
</evidence>
<keyword evidence="11" id="KW-0472">Membrane</keyword>
<dbReference type="GO" id="GO:0019432">
    <property type="term" value="P:triglyceride biosynthetic process"/>
    <property type="evidence" value="ECO:0007669"/>
    <property type="project" value="UniProtKB-ARBA"/>
</dbReference>
<feature type="domain" description="ARID" evidence="13">
    <location>
        <begin position="536"/>
        <end position="627"/>
    </location>
</feature>
<dbReference type="Pfam" id="PF03982">
    <property type="entry name" value="DAGAT"/>
    <property type="match status" value="1"/>
</dbReference>
<evidence type="ECO:0000256" key="5">
    <source>
        <dbReference type="ARBA" id="ARBA00023163"/>
    </source>
</evidence>
<keyword evidence="11" id="KW-1133">Transmembrane helix</keyword>
<evidence type="ECO:0000259" key="12">
    <source>
        <dbReference type="PROSITE" id="PS01031"/>
    </source>
</evidence>
<keyword evidence="5" id="KW-0804">Transcription</keyword>
<reference evidence="14 15" key="1">
    <citation type="journal article" date="2021" name="Hortic Res">
        <title>The domestication of Cucurbita argyrosperma as revealed by the genome of its wild relative.</title>
        <authorList>
            <person name="Barrera-Redondo J."/>
            <person name="Sanchez-de la Vega G."/>
            <person name="Aguirre-Liguori J.A."/>
            <person name="Castellanos-Morales G."/>
            <person name="Gutierrez-Guerrero Y.T."/>
            <person name="Aguirre-Dugua X."/>
            <person name="Aguirre-Planter E."/>
            <person name="Tenaillon M.I."/>
            <person name="Lira-Saade R."/>
            <person name="Eguiarte L.E."/>
        </authorList>
    </citation>
    <scope>NUCLEOTIDE SEQUENCE [LARGE SCALE GENOMIC DNA]</scope>
    <source>
        <strain evidence="14">JBR-2021</strain>
    </source>
</reference>
<keyword evidence="3" id="KW-0805">Transcription regulation</keyword>
<comment type="similarity">
    <text evidence="1">Belongs to the diacylglycerol acyltransferase family.</text>
</comment>
<evidence type="ECO:0000256" key="6">
    <source>
        <dbReference type="ARBA" id="ARBA00023242"/>
    </source>
</evidence>
<dbReference type="AlphaFoldDB" id="A0AAV6MBH1"/>
<dbReference type="InterPro" id="IPR002068">
    <property type="entry name" value="A-crystallin/Hsp20_dom"/>
</dbReference>
<dbReference type="SMART" id="SM01014">
    <property type="entry name" value="ARID"/>
    <property type="match status" value="1"/>
</dbReference>
<gene>
    <name evidence="14" type="primary">ARID3</name>
    <name evidence="14" type="ORF">SDJN03_25402</name>
</gene>
<organism evidence="14 15">
    <name type="scientific">Cucurbita argyrosperma subsp. sororia</name>
    <dbReference type="NCBI Taxonomy" id="37648"/>
    <lineage>
        <taxon>Eukaryota</taxon>
        <taxon>Viridiplantae</taxon>
        <taxon>Streptophyta</taxon>
        <taxon>Embryophyta</taxon>
        <taxon>Tracheophyta</taxon>
        <taxon>Spermatophyta</taxon>
        <taxon>Magnoliopsida</taxon>
        <taxon>eudicotyledons</taxon>
        <taxon>Gunneridae</taxon>
        <taxon>Pentapetalae</taxon>
        <taxon>rosids</taxon>
        <taxon>fabids</taxon>
        <taxon>Cucurbitales</taxon>
        <taxon>Cucurbitaceae</taxon>
        <taxon>Cucurbiteae</taxon>
        <taxon>Cucurbita</taxon>
    </lineage>
</organism>
<accession>A0AAV6MBH1</accession>
<evidence type="ECO:0000256" key="4">
    <source>
        <dbReference type="ARBA" id="ARBA00023125"/>
    </source>
</evidence>
<feature type="domain" description="SHSP" evidence="12">
    <location>
        <begin position="729"/>
        <end position="829"/>
    </location>
</feature>
<evidence type="ECO:0000256" key="1">
    <source>
        <dbReference type="ARBA" id="ARBA00005420"/>
    </source>
</evidence>
<keyword evidence="7" id="KW-0012">Acyltransferase</keyword>
<dbReference type="CDD" id="cd07987">
    <property type="entry name" value="LPLAT_MGAT-like"/>
    <property type="match status" value="1"/>
</dbReference>
<dbReference type="GO" id="GO:0005634">
    <property type="term" value="C:nucleus"/>
    <property type="evidence" value="ECO:0007669"/>
    <property type="project" value="TreeGrafter"/>
</dbReference>
<feature type="transmembrane region" description="Helical" evidence="11">
    <location>
        <begin position="59"/>
        <end position="76"/>
    </location>
</feature>
<feature type="non-terminal residue" evidence="14">
    <location>
        <position position="1"/>
    </location>
</feature>
<evidence type="ECO:0000256" key="10">
    <source>
        <dbReference type="SAM" id="MobiDB-lite"/>
    </source>
</evidence>
<evidence type="ECO:0000256" key="2">
    <source>
        <dbReference type="ARBA" id="ARBA00022679"/>
    </source>
</evidence>
<dbReference type="InterPro" id="IPR045147">
    <property type="entry name" value="ARI3A/B/C"/>
</dbReference>
<feature type="region of interest" description="Disordered" evidence="10">
    <location>
        <begin position="634"/>
        <end position="657"/>
    </location>
</feature>
<dbReference type="PANTHER" id="PTHR15348:SF0">
    <property type="entry name" value="PROTEIN DEAD RINGER"/>
    <property type="match status" value="1"/>
</dbReference>
<dbReference type="InterPro" id="IPR001606">
    <property type="entry name" value="ARID_dom"/>
</dbReference>
<dbReference type="GO" id="GO:0004144">
    <property type="term" value="F:diacylglycerol O-acyltransferase activity"/>
    <property type="evidence" value="ECO:0007669"/>
    <property type="project" value="UniProtKB-ARBA"/>
</dbReference>
<dbReference type="CDD" id="cd06464">
    <property type="entry name" value="ACD_sHsps-like"/>
    <property type="match status" value="1"/>
</dbReference>
<keyword evidence="6" id="KW-0539">Nucleus</keyword>
<dbReference type="Pfam" id="PF01388">
    <property type="entry name" value="ARID"/>
    <property type="match status" value="1"/>
</dbReference>
<dbReference type="GO" id="GO:0006357">
    <property type="term" value="P:regulation of transcription by RNA polymerase II"/>
    <property type="evidence" value="ECO:0007669"/>
    <property type="project" value="InterPro"/>
</dbReference>
<proteinExistence type="inferred from homology"/>
<feature type="transmembrane region" description="Helical" evidence="11">
    <location>
        <begin position="29"/>
        <end position="53"/>
    </location>
</feature>
<name>A0AAV6MBH1_9ROSI</name>
<dbReference type="FunFam" id="1.10.150.60:FF:000009">
    <property type="entry name" value="AT-rich interactive domain-containing protein 3"/>
    <property type="match status" value="1"/>
</dbReference>
<protein>
    <submittedName>
        <fullName evidence="14">AT-rich interactive domain-containing protein 3</fullName>
    </submittedName>
</protein>
<dbReference type="PROSITE" id="PS01031">
    <property type="entry name" value="SHSP"/>
    <property type="match status" value="1"/>
</dbReference>
<evidence type="ECO:0000256" key="11">
    <source>
        <dbReference type="SAM" id="Phobius"/>
    </source>
</evidence>
<keyword evidence="15" id="KW-1185">Reference proteome</keyword>
<dbReference type="PROSITE" id="PS51011">
    <property type="entry name" value="ARID"/>
    <property type="match status" value="1"/>
</dbReference>
<dbReference type="PANTHER" id="PTHR15348">
    <property type="entry name" value="AT-RICH INTERACTIVE DOMAIN-CONTAINING PROTEIN ARID DOMAIN- CONTAINING PROTEIN DEAD RINGER PROTEIN B-CELL REGULATOR OF IGH TRANSCRIPTION BRIGHT"/>
    <property type="match status" value="1"/>
</dbReference>
<keyword evidence="2" id="KW-0808">Transferase</keyword>
<dbReference type="GO" id="GO:0003677">
    <property type="term" value="F:DNA binding"/>
    <property type="evidence" value="ECO:0007669"/>
    <property type="project" value="UniProtKB-KW"/>
</dbReference>
<feature type="compositionally biased region" description="Polar residues" evidence="10">
    <location>
        <begin position="636"/>
        <end position="649"/>
    </location>
</feature>
<dbReference type="Proteomes" id="UP000685013">
    <property type="component" value="Chromosome 16"/>
</dbReference>
<keyword evidence="4" id="KW-0238">DNA-binding</keyword>
<dbReference type="Pfam" id="PF00011">
    <property type="entry name" value="HSP20"/>
    <property type="match status" value="1"/>
</dbReference>
<dbReference type="EMBL" id="JAGKQH010000016">
    <property type="protein sequence ID" value="KAG6577828.1"/>
    <property type="molecule type" value="Genomic_DNA"/>
</dbReference>
<evidence type="ECO:0000313" key="15">
    <source>
        <dbReference type="Proteomes" id="UP000685013"/>
    </source>
</evidence>
<dbReference type="CDD" id="cd16100">
    <property type="entry name" value="ARID"/>
    <property type="match status" value="1"/>
</dbReference>
<dbReference type="InterPro" id="IPR007130">
    <property type="entry name" value="DAGAT"/>
</dbReference>